<evidence type="ECO:0000313" key="2">
    <source>
        <dbReference type="Proteomes" id="UP000638560"/>
    </source>
</evidence>
<evidence type="ECO:0000313" key="1">
    <source>
        <dbReference type="EMBL" id="MBF9135348.1"/>
    </source>
</evidence>
<accession>A0ABS0HA40</accession>
<organism evidence="1 2">
    <name type="scientific">Plantactinospora alkalitolerans</name>
    <dbReference type="NCBI Taxonomy" id="2789879"/>
    <lineage>
        <taxon>Bacteria</taxon>
        <taxon>Bacillati</taxon>
        <taxon>Actinomycetota</taxon>
        <taxon>Actinomycetes</taxon>
        <taxon>Micromonosporales</taxon>
        <taxon>Micromonosporaceae</taxon>
        <taxon>Plantactinospora</taxon>
    </lineage>
</organism>
<proteinExistence type="predicted"/>
<name>A0ABS0HA40_9ACTN</name>
<sequence>MAAVVFLVCVLCVATGCFVGYMTGRTAEVRAHMRRYGITPKSSRLLTSAAKILNRLVTVTDLDGDLAADLLSPGSRRQVDTWLAEYRKEIS</sequence>
<gene>
    <name evidence="1" type="ORF">I0C86_41595</name>
</gene>
<comment type="caution">
    <text evidence="1">The sequence shown here is derived from an EMBL/GenBank/DDBJ whole genome shotgun (WGS) entry which is preliminary data.</text>
</comment>
<dbReference type="Proteomes" id="UP000638560">
    <property type="component" value="Unassembled WGS sequence"/>
</dbReference>
<keyword evidence="2" id="KW-1185">Reference proteome</keyword>
<dbReference type="RefSeq" id="WP_196206801.1">
    <property type="nucleotide sequence ID" value="NZ_JADPUN010000422.1"/>
</dbReference>
<reference evidence="1 2" key="1">
    <citation type="submission" date="2020-11" db="EMBL/GenBank/DDBJ databases">
        <title>A novel isolate from a Black sea contaminated sediment with potential to produce alkanes: Plantactinospora alkalitolerans sp. nov.</title>
        <authorList>
            <person name="Carro L."/>
            <person name="Veyisoglu A."/>
            <person name="Guven K."/>
            <person name="Schumann P."/>
            <person name="Klenk H.-P."/>
            <person name="Sahin N."/>
        </authorList>
    </citation>
    <scope>NUCLEOTIDE SEQUENCE [LARGE SCALE GENOMIC DNA]</scope>
    <source>
        <strain evidence="1 2">S1510</strain>
    </source>
</reference>
<protein>
    <submittedName>
        <fullName evidence="1">Uncharacterized protein</fullName>
    </submittedName>
</protein>
<dbReference type="EMBL" id="JADPUN010000422">
    <property type="protein sequence ID" value="MBF9135348.1"/>
    <property type="molecule type" value="Genomic_DNA"/>
</dbReference>